<reference evidence="4" key="1">
    <citation type="submission" date="2015-02" db="EMBL/GenBank/DDBJ databases">
        <title>Genome sequencing for Strongylocentrotus purpuratus.</title>
        <authorList>
            <person name="Murali S."/>
            <person name="Liu Y."/>
            <person name="Vee V."/>
            <person name="English A."/>
            <person name="Wang M."/>
            <person name="Skinner E."/>
            <person name="Han Y."/>
            <person name="Muzny D.M."/>
            <person name="Worley K.C."/>
            <person name="Gibbs R.A."/>
        </authorList>
    </citation>
    <scope>NUCLEOTIDE SEQUENCE</scope>
</reference>
<feature type="domain" description="SGNH hydrolase-type esterase" evidence="2">
    <location>
        <begin position="110"/>
        <end position="217"/>
    </location>
</feature>
<accession>A0A7M7P1S3</accession>
<proteinExistence type="predicted"/>
<sequence>MGKKRGGQTTKRKDRETRASTRNVSVTTGPSTRVTRPRFSTTSSRPTSSRRGRYTSRSMPRESVSQDQPVTGPGTVEQAPAAQAATPSQSSGRPSVVTQPGTRAQRLWLLGDSFVRRAGERASWTGNHNLGVNASEVKWFGRGGLTLHEFPRALQDLLRYNPAPTIMIIHVGSNDLGRYGAKQCRQALDDALTTARDLLPGCHIYFSSIIPRLFYYGYGRTVHSQLAINKVRKSLNKYG</sequence>
<dbReference type="Proteomes" id="UP000007110">
    <property type="component" value="Unassembled WGS sequence"/>
</dbReference>
<dbReference type="InterPro" id="IPR036514">
    <property type="entry name" value="SGNH_hydro_sf"/>
</dbReference>
<dbReference type="Pfam" id="PF13472">
    <property type="entry name" value="Lipase_GDSL_2"/>
    <property type="match status" value="1"/>
</dbReference>
<dbReference type="Gene3D" id="3.40.50.1110">
    <property type="entry name" value="SGNH hydrolase"/>
    <property type="match status" value="1"/>
</dbReference>
<dbReference type="GeneID" id="115925359"/>
<dbReference type="AlphaFoldDB" id="A0A7M7P1S3"/>
<dbReference type="OrthoDB" id="6126005at2759"/>
<name>A0A7M7P1S3_STRPU</name>
<feature type="compositionally biased region" description="Low complexity" evidence="1">
    <location>
        <begin position="30"/>
        <end position="47"/>
    </location>
</feature>
<keyword evidence="4" id="KW-1185">Reference proteome</keyword>
<evidence type="ECO:0000313" key="3">
    <source>
        <dbReference type="EnsemblMetazoa" id="XP_030844880"/>
    </source>
</evidence>
<reference evidence="3" key="2">
    <citation type="submission" date="2021-01" db="UniProtKB">
        <authorList>
            <consortium name="EnsemblMetazoa"/>
        </authorList>
    </citation>
    <scope>IDENTIFICATION</scope>
</reference>
<dbReference type="EnsemblMetazoa" id="XM_030989020">
    <property type="protein sequence ID" value="XP_030844880"/>
    <property type="gene ID" value="LOC115925359"/>
</dbReference>
<dbReference type="KEGG" id="spu:115925359"/>
<protein>
    <recommendedName>
        <fullName evidence="2">SGNH hydrolase-type esterase domain-containing protein</fullName>
    </recommendedName>
</protein>
<feature type="compositionally biased region" description="Polar residues" evidence="1">
    <location>
        <begin position="20"/>
        <end position="29"/>
    </location>
</feature>
<feature type="compositionally biased region" description="Low complexity" evidence="1">
    <location>
        <begin position="78"/>
        <end position="91"/>
    </location>
</feature>
<dbReference type="InParanoid" id="A0A7M7P1S3"/>
<evidence type="ECO:0000259" key="2">
    <source>
        <dbReference type="Pfam" id="PF13472"/>
    </source>
</evidence>
<dbReference type="OMA" id="LPGCHIY"/>
<feature type="compositionally biased region" description="Basic residues" evidence="1">
    <location>
        <begin position="1"/>
        <end position="10"/>
    </location>
</feature>
<dbReference type="InterPro" id="IPR013830">
    <property type="entry name" value="SGNH_hydro"/>
</dbReference>
<evidence type="ECO:0000256" key="1">
    <source>
        <dbReference type="SAM" id="MobiDB-lite"/>
    </source>
</evidence>
<dbReference type="SUPFAM" id="SSF52266">
    <property type="entry name" value="SGNH hydrolase"/>
    <property type="match status" value="1"/>
</dbReference>
<evidence type="ECO:0000313" key="4">
    <source>
        <dbReference type="Proteomes" id="UP000007110"/>
    </source>
</evidence>
<dbReference type="CDD" id="cd00229">
    <property type="entry name" value="SGNH_hydrolase"/>
    <property type="match status" value="1"/>
</dbReference>
<organism evidence="3 4">
    <name type="scientific">Strongylocentrotus purpuratus</name>
    <name type="common">Purple sea urchin</name>
    <dbReference type="NCBI Taxonomy" id="7668"/>
    <lineage>
        <taxon>Eukaryota</taxon>
        <taxon>Metazoa</taxon>
        <taxon>Echinodermata</taxon>
        <taxon>Eleutherozoa</taxon>
        <taxon>Echinozoa</taxon>
        <taxon>Echinoidea</taxon>
        <taxon>Euechinoidea</taxon>
        <taxon>Echinacea</taxon>
        <taxon>Camarodonta</taxon>
        <taxon>Echinidea</taxon>
        <taxon>Strongylocentrotidae</taxon>
        <taxon>Strongylocentrotus</taxon>
    </lineage>
</organism>
<dbReference type="RefSeq" id="XP_030844880.1">
    <property type="nucleotide sequence ID" value="XM_030989020.1"/>
</dbReference>
<feature type="region of interest" description="Disordered" evidence="1">
    <location>
        <begin position="1"/>
        <end position="100"/>
    </location>
</feature>